<keyword evidence="4" id="KW-0408">Iron</keyword>
<comment type="caution">
    <text evidence="6">The sequence shown here is derived from an EMBL/GenBank/DDBJ whole genome shotgun (WGS) entry which is preliminary data.</text>
</comment>
<evidence type="ECO:0000313" key="6">
    <source>
        <dbReference type="EMBL" id="MDQ8207926.1"/>
    </source>
</evidence>
<reference evidence="6 7" key="1">
    <citation type="submission" date="2023-04" db="EMBL/GenBank/DDBJ databases">
        <title>A novel bacteria isolated from coastal sediment.</title>
        <authorList>
            <person name="Liu X.-J."/>
            <person name="Du Z.-J."/>
        </authorList>
    </citation>
    <scope>NUCLEOTIDE SEQUENCE [LARGE SCALE GENOMIC DNA]</scope>
    <source>
        <strain evidence="6 7">SDUM461003</strain>
    </source>
</reference>
<keyword evidence="5" id="KW-0411">Iron-sulfur</keyword>
<dbReference type="PANTHER" id="PTHR43498">
    <property type="entry name" value="FERREDOXIN:COB-COM HETERODISULFIDE REDUCTASE SUBUNIT A"/>
    <property type="match status" value="1"/>
</dbReference>
<evidence type="ECO:0000256" key="5">
    <source>
        <dbReference type="ARBA" id="ARBA00023014"/>
    </source>
</evidence>
<dbReference type="InterPro" id="IPR039650">
    <property type="entry name" value="HdrA-like"/>
</dbReference>
<dbReference type="InterPro" id="IPR036188">
    <property type="entry name" value="FAD/NAD-bd_sf"/>
</dbReference>
<accession>A0ABU1AUS9</accession>
<evidence type="ECO:0000256" key="3">
    <source>
        <dbReference type="ARBA" id="ARBA00023002"/>
    </source>
</evidence>
<dbReference type="RefSeq" id="WP_308950281.1">
    <property type="nucleotide sequence ID" value="NZ_JARXHW010000021.1"/>
</dbReference>
<evidence type="ECO:0000256" key="2">
    <source>
        <dbReference type="ARBA" id="ARBA00022723"/>
    </source>
</evidence>
<dbReference type="Gene3D" id="3.50.50.60">
    <property type="entry name" value="FAD/NAD(P)-binding domain"/>
    <property type="match status" value="2"/>
</dbReference>
<organism evidence="6 7">
    <name type="scientific">Thalassobacterium maritimum</name>
    <dbReference type="NCBI Taxonomy" id="3041265"/>
    <lineage>
        <taxon>Bacteria</taxon>
        <taxon>Pseudomonadati</taxon>
        <taxon>Verrucomicrobiota</taxon>
        <taxon>Opitutia</taxon>
        <taxon>Puniceicoccales</taxon>
        <taxon>Coraliomargaritaceae</taxon>
        <taxon>Thalassobacterium</taxon>
    </lineage>
</organism>
<evidence type="ECO:0000313" key="7">
    <source>
        <dbReference type="Proteomes" id="UP001225316"/>
    </source>
</evidence>
<keyword evidence="2" id="KW-0479">Metal-binding</keyword>
<protein>
    <submittedName>
        <fullName evidence="6">FAD-dependent oxidoreductase</fullName>
    </submittedName>
</protein>
<evidence type="ECO:0000256" key="1">
    <source>
        <dbReference type="ARBA" id="ARBA00022485"/>
    </source>
</evidence>
<dbReference type="EMBL" id="JARXHW010000021">
    <property type="protein sequence ID" value="MDQ8207926.1"/>
    <property type="molecule type" value="Genomic_DNA"/>
</dbReference>
<dbReference type="PANTHER" id="PTHR43498:SF1">
    <property type="entry name" value="COB--COM HETERODISULFIDE REDUCTASE IRON-SULFUR SUBUNIT A"/>
    <property type="match status" value="1"/>
</dbReference>
<sequence>MLYRSVFEQCYDVAIYGAGYAGLAAAWTLGQQGKRVLLLDRSMDIAWESGRAFARDAGALHDPLWQKFCQQVHNHSGASNNLDPCSAEIIAATQLQDASDQIDVLLGASPIRSCQQEQELSALHVATKSSERMLRAQLWLDASDAGTLFQIAAPQTYAKRRKPQAYEARILLGLAPKGQMPVEFSSKHAFIEAIPHLNAFNLCLRATEPLSQNALLERWQSLRTQEPELFSEVEVLALAYRNLPVYAATEPCDAPDTNPPLNLLPASPAFSTQAVHSLADRFALGREVAMNVPSPRKLDSDKDRCVGSLPEQHLQCDIFVAGAGTGGSIAALTAQAEGHQVLVAESMPIAGGVGTAGLISNYFYGHPGGAHESLDQKGESLQDSHTIPTPRGMHWHPVGKATAFHQKLLDPSHFISEAIIYGAKREGTTVTEIRIATADQILIVHPRTVIDATGDGDVAALAGASYDFGRPGDGLPLSYSQPAYYRQMDNGRLGLYNFDAGWCDPTDPEDLTRARLSALAQYRTLPPGGEKRLVQLAPLPGIRQSRQFHTCERLELADLMNHRSRASSIGVTQAPLDTHSVDFEFEDDETMFWLWGCKSFRHLVHAEMPYGIMTPNELNNLWLACRSAGISPAASYAARMQRDMHRLGEAAAYAASAWLEGIPSQQIPARCQARLDLSGARAPVSPPSELDPLELLDQGKPSPQLWRLYQNKGKYEHKMLERLRHPNPDISWLAAVICAMWNDPRAEARLLQAIQSKEAGIEAPALSRGPFNQHIDVPNWFLAINLLRRCGSEACLPALQSLAEQDGNCLNLRTSLALCIERLHNRIQDINTQIPVAKLLEALVHDATPDTWVRPSRSIKRTLDGEAQRPLPQEPVGIDTSEDHRWQLDLAVARAAKTWDIPSPIDIDPYLADPRACVRKAVQTLLSNQ</sequence>
<dbReference type="Pfam" id="PF12831">
    <property type="entry name" value="FAD_oxidored"/>
    <property type="match status" value="3"/>
</dbReference>
<keyword evidence="7" id="KW-1185">Reference proteome</keyword>
<dbReference type="SUPFAM" id="SSF51905">
    <property type="entry name" value="FAD/NAD(P)-binding domain"/>
    <property type="match status" value="3"/>
</dbReference>
<keyword evidence="1" id="KW-0004">4Fe-4S</keyword>
<keyword evidence="3" id="KW-0560">Oxidoreductase</keyword>
<name>A0ABU1AUS9_9BACT</name>
<proteinExistence type="predicted"/>
<evidence type="ECO:0000256" key="4">
    <source>
        <dbReference type="ARBA" id="ARBA00023004"/>
    </source>
</evidence>
<dbReference type="Proteomes" id="UP001225316">
    <property type="component" value="Unassembled WGS sequence"/>
</dbReference>
<gene>
    <name evidence="6" type="ORF">QEH52_10415</name>
</gene>